<dbReference type="eggNOG" id="ENOG502QRBA">
    <property type="taxonomic scope" value="Eukaryota"/>
</dbReference>
<dbReference type="EMBL" id="KD007262">
    <property type="protein sequence ID" value="EMS68369.1"/>
    <property type="molecule type" value="Genomic_DNA"/>
</dbReference>
<sequence length="380" mass="42544">MAERQYVVKLMQETSTKRSSQSIKMPPLVPEAGLCVKLRNLCPPKKAVVNWSTLPSLVSCRHTIWHDEEAIVAFTVDRRSGQFRPLTFQLRKLIGCSIMMSVPGYDVMFGKLSLRGLFDDYFMQRGGIDTRFVLKAKEDPRLQLAATISTSGDMEAQFRWHRDLDNPHTFVDLTASASEPMLRLRSCAYYPKYGIGAFGTFPFLMTNRVRSEDYGVMGLRYGSKNLSIGASFLPFALSGEVPYSAWLVGRRGSLSAGVQYKPLSGSKHHVPFTDPMNWNCAISYGMGSDSPLSPSLNFALELVRNTQLVASFYRNHVVGSMEGNTEYDFISPTNSIDLGLELAKRLDRDKPAENANDLSFQIAACWKPNEHVLVKLAKAR</sequence>
<proteinExistence type="predicted"/>
<dbReference type="PANTHER" id="PTHR35738:SF6">
    <property type="entry name" value="BACTERIAL SURFACE ANTIGEN (D15) DOMAIN-CONTAINING PROTEIN"/>
    <property type="match status" value="1"/>
</dbReference>
<gene>
    <name evidence="1" type="ORF">TRIUR3_19416</name>
</gene>
<protein>
    <submittedName>
        <fullName evidence="1">Uncharacterized protein</fullName>
    </submittedName>
</protein>
<organism evidence="1">
    <name type="scientific">Triticum urartu</name>
    <name type="common">Red wild einkorn</name>
    <name type="synonym">Crithodium urartu</name>
    <dbReference type="NCBI Taxonomy" id="4572"/>
    <lineage>
        <taxon>Eukaryota</taxon>
        <taxon>Viridiplantae</taxon>
        <taxon>Streptophyta</taxon>
        <taxon>Embryophyta</taxon>
        <taxon>Tracheophyta</taxon>
        <taxon>Spermatophyta</taxon>
        <taxon>Magnoliopsida</taxon>
        <taxon>Liliopsida</taxon>
        <taxon>Poales</taxon>
        <taxon>Poaceae</taxon>
        <taxon>BOP clade</taxon>
        <taxon>Pooideae</taxon>
        <taxon>Triticodae</taxon>
        <taxon>Triticeae</taxon>
        <taxon>Triticinae</taxon>
        <taxon>Triticum</taxon>
    </lineage>
</organism>
<dbReference type="PANTHER" id="PTHR35738">
    <property type="entry name" value="OS05G0577800 PROTEIN"/>
    <property type="match status" value="1"/>
</dbReference>
<evidence type="ECO:0000313" key="1">
    <source>
        <dbReference type="EMBL" id="EMS68369.1"/>
    </source>
</evidence>
<reference evidence="1" key="1">
    <citation type="journal article" date="2013" name="Nature">
        <title>Draft genome of the wheat A-genome progenitor Triticum urartu.</title>
        <authorList>
            <person name="Ling H.Q."/>
            <person name="Zhao S."/>
            <person name="Liu D."/>
            <person name="Wang J."/>
            <person name="Sun H."/>
            <person name="Zhang C."/>
            <person name="Fan H."/>
            <person name="Li D."/>
            <person name="Dong L."/>
            <person name="Tao Y."/>
            <person name="Gao C."/>
            <person name="Wu H."/>
            <person name="Li Y."/>
            <person name="Cui Y."/>
            <person name="Guo X."/>
            <person name="Zheng S."/>
            <person name="Wang B."/>
            <person name="Yu K."/>
            <person name="Liang Q."/>
            <person name="Yang W."/>
            <person name="Lou X."/>
            <person name="Chen J."/>
            <person name="Feng M."/>
            <person name="Jian J."/>
            <person name="Zhang X."/>
            <person name="Luo G."/>
            <person name="Jiang Y."/>
            <person name="Liu J."/>
            <person name="Wang Z."/>
            <person name="Sha Y."/>
            <person name="Zhang B."/>
            <person name="Wu H."/>
            <person name="Tang D."/>
            <person name="Shen Q."/>
            <person name="Xue P."/>
            <person name="Zou S."/>
            <person name="Wang X."/>
            <person name="Liu X."/>
            <person name="Wang F."/>
            <person name="Yang Y."/>
            <person name="An X."/>
            <person name="Dong Z."/>
            <person name="Zhang K."/>
            <person name="Zhang X."/>
            <person name="Luo M.C."/>
            <person name="Dvorak J."/>
            <person name="Tong Y."/>
            <person name="Wang J."/>
            <person name="Yang H."/>
            <person name="Li Z."/>
            <person name="Wang D."/>
            <person name="Zhang A."/>
            <person name="Wang J."/>
        </authorList>
    </citation>
    <scope>NUCLEOTIDE SEQUENCE</scope>
</reference>
<name>M8B438_TRIUA</name>
<dbReference type="OMA" id="MEGNTEY"/>
<accession>M8B438</accession>
<dbReference type="AlphaFoldDB" id="M8B438"/>
<dbReference type="STRING" id="4572.M8B438"/>